<keyword evidence="4" id="KW-1185">Reference proteome</keyword>
<evidence type="ECO:0008006" key="5">
    <source>
        <dbReference type="Google" id="ProtNLM"/>
    </source>
</evidence>
<dbReference type="EMBL" id="CAKKNE010000003">
    <property type="protein sequence ID" value="CAH0370886.1"/>
    <property type="molecule type" value="Genomic_DNA"/>
</dbReference>
<sequence>MFLDALVTARADFEAELERHEKSLESAEEEVKRDEHAARRDVALAVSAAVGGFASAAAPPLPPGPRDDDAPITLPDAKPAVVLARAALQLAEARLDEPRTGIIRVGYLRRVARRKKPPYRFHRIEIRRRPGAVAVLASAPSTADGKERTVQLLRGRCVIAVAQVGKRGEAFSVSKDGERTVWLCASTRERDDWLRCLQASLDDEPAPISNDDASAMFDAAAARAARATDRETYVDALRSVASLGPSVQIHTKRDAFPAACASFVADVRRVKQDDDLGTEEPFERRFEQMRKDMRRDRVAVDGEVCRSSNVDAPETIAAALAARILEESRRLTKGPLAELTESGALTHAAHILVECTRTVSGGDAYACVRRLCAPPGVDHVVVCPLNARASPLDVRVRLTKGVVQEPVPPPPPPPTRSPPALLFAHKLFSSLTSPSGEASSQNFADRPSSPSSSPPSGRASTTDVPRDDSSSSDDEDLAVKPRRRAGRARVDVAVRATTLYRVCTTDPRDARDDTWALVRAVWDRTFSVLGPPAGGTPRAGDAVVHIGVSDFLYWEPPEDP</sequence>
<gene>
    <name evidence="3" type="ORF">PECAL_3P07990</name>
</gene>
<evidence type="ECO:0000313" key="4">
    <source>
        <dbReference type="Proteomes" id="UP000789595"/>
    </source>
</evidence>
<evidence type="ECO:0000256" key="2">
    <source>
        <dbReference type="SAM" id="MobiDB-lite"/>
    </source>
</evidence>
<accession>A0A8J2X1V8</accession>
<dbReference type="AlphaFoldDB" id="A0A8J2X1V8"/>
<feature type="compositionally biased region" description="Polar residues" evidence="2">
    <location>
        <begin position="432"/>
        <end position="443"/>
    </location>
</feature>
<feature type="coiled-coil region" evidence="1">
    <location>
        <begin position="3"/>
        <end position="37"/>
    </location>
</feature>
<name>A0A8J2X1V8_9STRA</name>
<dbReference type="CDD" id="cd00821">
    <property type="entry name" value="PH"/>
    <property type="match status" value="1"/>
</dbReference>
<evidence type="ECO:0000256" key="1">
    <source>
        <dbReference type="SAM" id="Coils"/>
    </source>
</evidence>
<protein>
    <recommendedName>
        <fullName evidence="5">PH domain-containing protein</fullName>
    </recommendedName>
</protein>
<feature type="region of interest" description="Disordered" evidence="2">
    <location>
        <begin position="432"/>
        <end position="487"/>
    </location>
</feature>
<reference evidence="3" key="1">
    <citation type="submission" date="2021-11" db="EMBL/GenBank/DDBJ databases">
        <authorList>
            <consortium name="Genoscope - CEA"/>
            <person name="William W."/>
        </authorList>
    </citation>
    <scope>NUCLEOTIDE SEQUENCE</scope>
</reference>
<keyword evidence="1" id="KW-0175">Coiled coil</keyword>
<dbReference type="Proteomes" id="UP000789595">
    <property type="component" value="Unassembled WGS sequence"/>
</dbReference>
<feature type="compositionally biased region" description="Low complexity" evidence="2">
    <location>
        <begin position="447"/>
        <end position="456"/>
    </location>
</feature>
<evidence type="ECO:0000313" key="3">
    <source>
        <dbReference type="EMBL" id="CAH0370886.1"/>
    </source>
</evidence>
<comment type="caution">
    <text evidence="3">The sequence shown here is derived from an EMBL/GenBank/DDBJ whole genome shotgun (WGS) entry which is preliminary data.</text>
</comment>
<organism evidence="3 4">
    <name type="scientific">Pelagomonas calceolata</name>
    <dbReference type="NCBI Taxonomy" id="35677"/>
    <lineage>
        <taxon>Eukaryota</taxon>
        <taxon>Sar</taxon>
        <taxon>Stramenopiles</taxon>
        <taxon>Ochrophyta</taxon>
        <taxon>Pelagophyceae</taxon>
        <taxon>Pelagomonadales</taxon>
        <taxon>Pelagomonadaceae</taxon>
        <taxon>Pelagomonas</taxon>
    </lineage>
</organism>
<proteinExistence type="predicted"/>